<dbReference type="Proteomes" id="UP000295055">
    <property type="component" value="Unassembled WGS sequence"/>
</dbReference>
<evidence type="ECO:0000256" key="6">
    <source>
        <dbReference type="RuleBase" id="RU361140"/>
    </source>
</evidence>
<keyword evidence="4 6" id="KW-0378">Hydrolase</keyword>
<organism evidence="9 10">
    <name type="scientific">Providencia alcalifaciens</name>
    <dbReference type="NCBI Taxonomy" id="126385"/>
    <lineage>
        <taxon>Bacteria</taxon>
        <taxon>Pseudomonadati</taxon>
        <taxon>Pseudomonadota</taxon>
        <taxon>Gammaproteobacteria</taxon>
        <taxon>Enterobacterales</taxon>
        <taxon>Morganellaceae</taxon>
        <taxon>Providencia</taxon>
    </lineage>
</organism>
<dbReference type="RefSeq" id="WP_132496893.1">
    <property type="nucleotide sequence ID" value="NZ_SMAS01000008.1"/>
</dbReference>
<dbReference type="InterPro" id="IPR001466">
    <property type="entry name" value="Beta-lactam-related"/>
</dbReference>
<dbReference type="PANTHER" id="PTHR46825">
    <property type="entry name" value="D-ALANYL-D-ALANINE-CARBOXYPEPTIDASE/ENDOPEPTIDASE AMPH"/>
    <property type="match status" value="1"/>
</dbReference>
<protein>
    <recommendedName>
        <fullName evidence="3 6">Beta-lactamase</fullName>
        <ecNumber evidence="3 6">3.5.2.6</ecNumber>
    </recommendedName>
</protein>
<name>A0A4R3NFS5_9GAMM</name>
<reference evidence="9 10" key="1">
    <citation type="submission" date="2019-03" db="EMBL/GenBank/DDBJ databases">
        <title>Genomic analyses of the natural microbiome of Caenorhabditis elegans.</title>
        <authorList>
            <person name="Samuel B."/>
        </authorList>
    </citation>
    <scope>NUCLEOTIDE SEQUENCE [LARGE SCALE GENOMIC DNA]</scope>
    <source>
        <strain evidence="9 10">JUb102</strain>
    </source>
</reference>
<dbReference type="InterPro" id="IPR012338">
    <property type="entry name" value="Beta-lactam/transpept-like"/>
</dbReference>
<comment type="caution">
    <text evidence="9">The sequence shown here is derived from an EMBL/GenBank/DDBJ whole genome shotgun (WGS) entry which is preliminary data.</text>
</comment>
<comment type="catalytic activity">
    <reaction evidence="1 6">
        <text>a beta-lactam + H2O = a substituted beta-amino acid</text>
        <dbReference type="Rhea" id="RHEA:20401"/>
        <dbReference type="ChEBI" id="CHEBI:15377"/>
        <dbReference type="ChEBI" id="CHEBI:35627"/>
        <dbReference type="ChEBI" id="CHEBI:140347"/>
        <dbReference type="EC" id="3.5.2.6"/>
    </reaction>
</comment>
<accession>A0A4R3NFS5</accession>
<evidence type="ECO:0000256" key="3">
    <source>
        <dbReference type="ARBA" id="ARBA00012865"/>
    </source>
</evidence>
<dbReference type="GO" id="GO:0030288">
    <property type="term" value="C:outer membrane-bounded periplasmic space"/>
    <property type="evidence" value="ECO:0007669"/>
    <property type="project" value="InterPro"/>
</dbReference>
<dbReference type="SUPFAM" id="SSF56601">
    <property type="entry name" value="beta-lactamase/transpeptidase-like"/>
    <property type="match status" value="1"/>
</dbReference>
<dbReference type="Gene3D" id="3.40.710.10">
    <property type="entry name" value="DD-peptidase/beta-lactamase superfamily"/>
    <property type="match status" value="1"/>
</dbReference>
<proteinExistence type="inferred from homology"/>
<dbReference type="GO" id="GO:0017001">
    <property type="term" value="P:antibiotic catabolic process"/>
    <property type="evidence" value="ECO:0007669"/>
    <property type="project" value="InterPro"/>
</dbReference>
<dbReference type="Pfam" id="PF00144">
    <property type="entry name" value="Beta-lactamase"/>
    <property type="match status" value="1"/>
</dbReference>
<evidence type="ECO:0000256" key="7">
    <source>
        <dbReference type="SAM" id="SignalP"/>
    </source>
</evidence>
<evidence type="ECO:0000256" key="1">
    <source>
        <dbReference type="ARBA" id="ARBA00001526"/>
    </source>
</evidence>
<gene>
    <name evidence="9" type="ORF">EC835_108129</name>
</gene>
<dbReference type="AlphaFoldDB" id="A0A4R3NFS5"/>
<feature type="signal peptide" evidence="7">
    <location>
        <begin position="1"/>
        <end position="25"/>
    </location>
</feature>
<dbReference type="PROSITE" id="PS00336">
    <property type="entry name" value="BETA_LACTAMASE_C"/>
    <property type="match status" value="1"/>
</dbReference>
<dbReference type="PANTHER" id="PTHR46825:SF8">
    <property type="entry name" value="BETA-LACTAMASE-RELATED"/>
    <property type="match status" value="1"/>
</dbReference>
<dbReference type="NCBIfam" id="NF033085">
    <property type="entry name" value="bla_class_C"/>
    <property type="match status" value="1"/>
</dbReference>
<dbReference type="InterPro" id="IPR050491">
    <property type="entry name" value="AmpC-like"/>
</dbReference>
<dbReference type="OrthoDB" id="5377431at2"/>
<dbReference type="InterPro" id="IPR058136">
    <property type="entry name" value="AmpC"/>
</dbReference>
<dbReference type="GO" id="GO:0008800">
    <property type="term" value="F:beta-lactamase activity"/>
    <property type="evidence" value="ECO:0007669"/>
    <property type="project" value="UniProtKB-UniRule"/>
</dbReference>
<keyword evidence="7" id="KW-0732">Signal</keyword>
<dbReference type="InterPro" id="IPR001586">
    <property type="entry name" value="Beta-lactam_class-C_AS"/>
</dbReference>
<dbReference type="EC" id="3.5.2.6" evidence="3 6"/>
<dbReference type="EMBL" id="SMAS01000008">
    <property type="protein sequence ID" value="TCT30980.1"/>
    <property type="molecule type" value="Genomic_DNA"/>
</dbReference>
<evidence type="ECO:0000256" key="5">
    <source>
        <dbReference type="ARBA" id="ARBA00023251"/>
    </source>
</evidence>
<sequence length="380" mass="42578">MKNLFRRGRLLVALSLAFTSLSSVALTQSDVDSIIKPLMKQQQIPGMSVAISVDGEHFIYHYGVQSKQTQVPVSNNTLYEIGSLSKTFTATLAAYAQGQGKLDFAQTVSHYLPELKNSAFDKVTVMNLATHTSGLSLFVPDAVTNRAELIHYYQQWSPVKPIGEYRSYSNLGVGLLGMVTAKQLNQSFPDAMEKMMLPALGMKHTYLQVPQNQQKNYAQGYNKQHQPVRVTPQILDNEAYGLKSNAKDLIHFLDINMQVADVAKPWQEAVEDTHAGVYMTDSFVQDLMWESYPWPVSLAQLQQGNRDDMALKPQKVDAIQPPMPPESRSLYNKTGSTGGFATYAVFIPEEKIAVVLLSNQWYPIPERINTAYQLIEKVKH</sequence>
<evidence type="ECO:0000259" key="8">
    <source>
        <dbReference type="Pfam" id="PF00144"/>
    </source>
</evidence>
<keyword evidence="5 6" id="KW-0046">Antibiotic resistance</keyword>
<dbReference type="GO" id="GO:0046677">
    <property type="term" value="P:response to antibiotic"/>
    <property type="evidence" value="ECO:0007669"/>
    <property type="project" value="UniProtKB-UniRule"/>
</dbReference>
<feature type="domain" description="Beta-lactamase-related" evidence="8">
    <location>
        <begin position="31"/>
        <end position="375"/>
    </location>
</feature>
<evidence type="ECO:0000256" key="4">
    <source>
        <dbReference type="ARBA" id="ARBA00022801"/>
    </source>
</evidence>
<evidence type="ECO:0000256" key="2">
    <source>
        <dbReference type="ARBA" id="ARBA00007840"/>
    </source>
</evidence>
<feature type="chain" id="PRO_5020563492" description="Beta-lactamase" evidence="7">
    <location>
        <begin position="26"/>
        <end position="380"/>
    </location>
</feature>
<evidence type="ECO:0000313" key="9">
    <source>
        <dbReference type="EMBL" id="TCT30980.1"/>
    </source>
</evidence>
<comment type="similarity">
    <text evidence="2 6">Belongs to the class-C beta-lactamase family.</text>
</comment>
<evidence type="ECO:0000313" key="10">
    <source>
        <dbReference type="Proteomes" id="UP000295055"/>
    </source>
</evidence>